<protein>
    <recommendedName>
        <fullName evidence="6">Ribonuclease VapC</fullName>
        <shortName evidence="6">RNase VapC</shortName>
        <ecNumber evidence="6">3.1.-.-</ecNumber>
    </recommendedName>
    <alternativeName>
        <fullName evidence="6">Toxin VapC</fullName>
    </alternativeName>
</protein>
<dbReference type="Gene3D" id="3.40.50.1010">
    <property type="entry name" value="5'-nuclease"/>
    <property type="match status" value="1"/>
</dbReference>
<dbReference type="HAMAP" id="MF_00265">
    <property type="entry name" value="VapC_Nob1"/>
    <property type="match status" value="1"/>
</dbReference>
<evidence type="ECO:0000256" key="6">
    <source>
        <dbReference type="HAMAP-Rule" id="MF_00265"/>
    </source>
</evidence>
<evidence type="ECO:0000313" key="8">
    <source>
        <dbReference type="EMBL" id="QTX05353.1"/>
    </source>
</evidence>
<gene>
    <name evidence="6" type="primary">vapC</name>
    <name evidence="8" type="ORF">G127AT_03755</name>
</gene>
<keyword evidence="6" id="KW-0800">Toxin</keyword>
<evidence type="ECO:0000256" key="5">
    <source>
        <dbReference type="ARBA" id="ARBA00022842"/>
    </source>
</evidence>
<dbReference type="SUPFAM" id="SSF88723">
    <property type="entry name" value="PIN domain-like"/>
    <property type="match status" value="1"/>
</dbReference>
<evidence type="ECO:0000256" key="2">
    <source>
        <dbReference type="ARBA" id="ARBA00022722"/>
    </source>
</evidence>
<feature type="binding site" evidence="6">
    <location>
        <position position="6"/>
    </location>
    <ligand>
        <name>Mg(2+)</name>
        <dbReference type="ChEBI" id="CHEBI:18420"/>
    </ligand>
</feature>
<comment type="function">
    <text evidence="6">Toxic component of a toxin-antitoxin (TA) system. An RNase.</text>
</comment>
<proteinExistence type="inferred from homology"/>
<dbReference type="Proteomes" id="UP000671914">
    <property type="component" value="Chromosome"/>
</dbReference>
<comment type="cofactor">
    <cofactor evidence="6">
        <name>Mg(2+)</name>
        <dbReference type="ChEBI" id="CHEBI:18420"/>
    </cofactor>
</comment>
<evidence type="ECO:0000259" key="7">
    <source>
        <dbReference type="Pfam" id="PF01850"/>
    </source>
</evidence>
<sequence>MTVVADCSAVVQWLTGHGAPPEEPIAAPALLDYEVASVLRRLAAAGAVPPNEAREALERFRELEIDRHPADPFLERMWILRHRLTAYDAAYAALAEALDATLITDDRGLASVAGETCRVAAP</sequence>
<dbReference type="GO" id="GO:0016787">
    <property type="term" value="F:hydrolase activity"/>
    <property type="evidence" value="ECO:0007669"/>
    <property type="project" value="UniProtKB-KW"/>
</dbReference>
<dbReference type="Pfam" id="PF01850">
    <property type="entry name" value="PIN"/>
    <property type="match status" value="1"/>
</dbReference>
<dbReference type="GO" id="GO:0090729">
    <property type="term" value="F:toxin activity"/>
    <property type="evidence" value="ECO:0007669"/>
    <property type="project" value="UniProtKB-KW"/>
</dbReference>
<comment type="similarity">
    <text evidence="6">Belongs to the PINc/VapC protein family.</text>
</comment>
<evidence type="ECO:0000256" key="1">
    <source>
        <dbReference type="ARBA" id="ARBA00022649"/>
    </source>
</evidence>
<organism evidence="8 9">
    <name type="scientific">Agromyces archimandritae</name>
    <dbReference type="NCBI Taxonomy" id="2781962"/>
    <lineage>
        <taxon>Bacteria</taxon>
        <taxon>Bacillati</taxon>
        <taxon>Actinomycetota</taxon>
        <taxon>Actinomycetes</taxon>
        <taxon>Micrococcales</taxon>
        <taxon>Microbacteriaceae</taxon>
        <taxon>Agromyces</taxon>
    </lineage>
</organism>
<feature type="binding site" evidence="6">
    <location>
        <position position="88"/>
    </location>
    <ligand>
        <name>Mg(2+)</name>
        <dbReference type="ChEBI" id="CHEBI:18420"/>
    </ligand>
</feature>
<accession>A0A975FPM4</accession>
<keyword evidence="9" id="KW-1185">Reference proteome</keyword>
<evidence type="ECO:0000256" key="3">
    <source>
        <dbReference type="ARBA" id="ARBA00022723"/>
    </source>
</evidence>
<dbReference type="InterPro" id="IPR022907">
    <property type="entry name" value="VapC_family"/>
</dbReference>
<name>A0A975FPM4_9MICO</name>
<dbReference type="InterPro" id="IPR044153">
    <property type="entry name" value="PIN_Pae0151-like"/>
</dbReference>
<dbReference type="GO" id="GO:0004540">
    <property type="term" value="F:RNA nuclease activity"/>
    <property type="evidence" value="ECO:0007669"/>
    <property type="project" value="InterPro"/>
</dbReference>
<keyword evidence="3 6" id="KW-0479">Metal-binding</keyword>
<keyword evidence="2 6" id="KW-0540">Nuclease</keyword>
<dbReference type="KEGG" id="aarc:G127AT_03755"/>
<dbReference type="AlphaFoldDB" id="A0A975FPM4"/>
<reference evidence="8" key="1">
    <citation type="submission" date="2021-03" db="EMBL/GenBank/DDBJ databases">
        <title>Agromyces archimandritus sp. nov., isolated from the cockroach Archimandrita tessellata.</title>
        <authorList>
            <person name="Guzman J."/>
            <person name="Ortuzar M."/>
            <person name="Poehlein A."/>
            <person name="Daniel R."/>
            <person name="Trujillo M."/>
            <person name="Vilcinskas A."/>
        </authorList>
    </citation>
    <scope>NUCLEOTIDE SEQUENCE</scope>
    <source>
        <strain evidence="8">G127AT</strain>
    </source>
</reference>
<dbReference type="RefSeq" id="WP_210900022.1">
    <property type="nucleotide sequence ID" value="NZ_CP071696.1"/>
</dbReference>
<evidence type="ECO:0000256" key="4">
    <source>
        <dbReference type="ARBA" id="ARBA00022801"/>
    </source>
</evidence>
<dbReference type="InterPro" id="IPR002716">
    <property type="entry name" value="PIN_dom"/>
</dbReference>
<dbReference type="InterPro" id="IPR029060">
    <property type="entry name" value="PIN-like_dom_sf"/>
</dbReference>
<dbReference type="EC" id="3.1.-.-" evidence="6"/>
<dbReference type="PANTHER" id="PTHR35901:SF1">
    <property type="entry name" value="EXONUCLEASE VAPC9"/>
    <property type="match status" value="1"/>
</dbReference>
<dbReference type="InterPro" id="IPR051619">
    <property type="entry name" value="TypeII_TA_RNase_PINc/VapC"/>
</dbReference>
<keyword evidence="1 6" id="KW-1277">Toxin-antitoxin system</keyword>
<keyword evidence="4 6" id="KW-0378">Hydrolase</keyword>
<feature type="domain" description="PIN" evidence="7">
    <location>
        <begin position="10"/>
        <end position="114"/>
    </location>
</feature>
<dbReference type="GO" id="GO:0000287">
    <property type="term" value="F:magnesium ion binding"/>
    <property type="evidence" value="ECO:0007669"/>
    <property type="project" value="UniProtKB-UniRule"/>
</dbReference>
<keyword evidence="5 6" id="KW-0460">Magnesium</keyword>
<dbReference type="CDD" id="cd09873">
    <property type="entry name" value="PIN_Pae0151-like"/>
    <property type="match status" value="1"/>
</dbReference>
<dbReference type="PANTHER" id="PTHR35901">
    <property type="entry name" value="RIBONUCLEASE VAPC3"/>
    <property type="match status" value="1"/>
</dbReference>
<evidence type="ECO:0000313" key="9">
    <source>
        <dbReference type="Proteomes" id="UP000671914"/>
    </source>
</evidence>
<dbReference type="EMBL" id="CP071696">
    <property type="protein sequence ID" value="QTX05353.1"/>
    <property type="molecule type" value="Genomic_DNA"/>
</dbReference>